<dbReference type="EMBL" id="JAJNCT010000028">
    <property type="protein sequence ID" value="MCD2167290.1"/>
    <property type="molecule type" value="Genomic_DNA"/>
</dbReference>
<organism evidence="3 4">
    <name type="scientific">Comamonas koreensis</name>
    <dbReference type="NCBI Taxonomy" id="160825"/>
    <lineage>
        <taxon>Bacteria</taxon>
        <taxon>Pseudomonadati</taxon>
        <taxon>Pseudomonadota</taxon>
        <taxon>Betaproteobacteria</taxon>
        <taxon>Burkholderiales</taxon>
        <taxon>Comamonadaceae</taxon>
        <taxon>Comamonas</taxon>
    </lineage>
</organism>
<dbReference type="SUPFAM" id="SSF50346">
    <property type="entry name" value="PRC-barrel domain"/>
    <property type="match status" value="1"/>
</dbReference>
<keyword evidence="1" id="KW-0812">Transmembrane</keyword>
<evidence type="ECO:0000259" key="2">
    <source>
        <dbReference type="Pfam" id="PF05239"/>
    </source>
</evidence>
<evidence type="ECO:0000256" key="1">
    <source>
        <dbReference type="SAM" id="Phobius"/>
    </source>
</evidence>
<sequence>MDNQEKVTINTPFSISPRGAEVLATGWSVRKEFIGEPVHDTNGQEIGTVDDVIVGREDNLIFAIVGIGGFMGLGTYDVAIEFSRFKLGKYGLLLPDATKETLQGLPQFVYPKATA</sequence>
<proteinExistence type="predicted"/>
<dbReference type="Proteomes" id="UP001199260">
    <property type="component" value="Unassembled WGS sequence"/>
</dbReference>
<evidence type="ECO:0000313" key="4">
    <source>
        <dbReference type="Proteomes" id="UP001199260"/>
    </source>
</evidence>
<accession>A0AAW4Y0S1</accession>
<dbReference type="AlphaFoldDB" id="A0AAW4Y0S1"/>
<name>A0AAW4Y0S1_9BURK</name>
<dbReference type="InterPro" id="IPR027275">
    <property type="entry name" value="PRC-brl_dom"/>
</dbReference>
<keyword evidence="1" id="KW-1133">Transmembrane helix</keyword>
<dbReference type="RefSeq" id="WP_230778871.1">
    <property type="nucleotide sequence ID" value="NZ_JAJNCT010000028.1"/>
</dbReference>
<dbReference type="Pfam" id="PF05239">
    <property type="entry name" value="PRC"/>
    <property type="match status" value="1"/>
</dbReference>
<dbReference type="Gene3D" id="2.30.30.240">
    <property type="entry name" value="PRC-barrel domain"/>
    <property type="match status" value="1"/>
</dbReference>
<feature type="domain" description="PRC-barrel" evidence="2">
    <location>
        <begin position="32"/>
        <end position="90"/>
    </location>
</feature>
<feature type="transmembrane region" description="Helical" evidence="1">
    <location>
        <begin position="60"/>
        <end position="79"/>
    </location>
</feature>
<keyword evidence="4" id="KW-1185">Reference proteome</keyword>
<protein>
    <submittedName>
        <fullName evidence="3">PRC-barrel domain-containing protein</fullName>
    </submittedName>
</protein>
<gene>
    <name evidence="3" type="ORF">LPW39_19390</name>
</gene>
<comment type="caution">
    <text evidence="3">The sequence shown here is derived from an EMBL/GenBank/DDBJ whole genome shotgun (WGS) entry which is preliminary data.</text>
</comment>
<evidence type="ECO:0000313" key="3">
    <source>
        <dbReference type="EMBL" id="MCD2167290.1"/>
    </source>
</evidence>
<keyword evidence="1" id="KW-0472">Membrane</keyword>
<dbReference type="InterPro" id="IPR011033">
    <property type="entry name" value="PRC_barrel-like_sf"/>
</dbReference>
<reference evidence="3 4" key="1">
    <citation type="submission" date="2021-11" db="EMBL/GenBank/DDBJ databases">
        <title>Genome sequence.</title>
        <authorList>
            <person name="Sun Q."/>
        </authorList>
    </citation>
    <scope>NUCLEOTIDE SEQUENCE [LARGE SCALE GENOMIC DNA]</scope>
    <source>
        <strain evidence="3 4">KCTC 12005</strain>
    </source>
</reference>